<feature type="region of interest" description="Disordered" evidence="1">
    <location>
        <begin position="278"/>
        <end position="297"/>
    </location>
</feature>
<protein>
    <recommendedName>
        <fullName evidence="4">CxC1-like cysteine cluster associated with KDZ transposases domain-containing protein</fullName>
    </recommendedName>
</protein>
<evidence type="ECO:0000313" key="3">
    <source>
        <dbReference type="Proteomes" id="UP000714275"/>
    </source>
</evidence>
<dbReference type="EMBL" id="JABBWD010000051">
    <property type="protein sequence ID" value="KAG1772840.1"/>
    <property type="molecule type" value="Genomic_DNA"/>
</dbReference>
<evidence type="ECO:0000256" key="1">
    <source>
        <dbReference type="SAM" id="MobiDB-lite"/>
    </source>
</evidence>
<dbReference type="OrthoDB" id="3364670at2759"/>
<accession>A0A9P7CZD3</accession>
<sequence>MHFSNDASPRRLTSSQKRANQWRRWSEDIIPAMIVPYLSYIQETVSLRHANTPAIRHRTDGECGTGCRTRNIKVACVFSDAFEEIAIIACPCSPAPLQLLRRRLFPCAPLAPSLAVDLRLLEFVRLLFLRQSPNQTAWCDALETFLDRMKYKLRLKNSLRRRFSNAFHWYQVLTVLAQNHISTLVVGSRTDGARMDQPSDYLRSRCPLCFGGNDWRNRARDSLPMPDVIVCIDACFTQKRSANPRGAAGSDPPNPTPSFFLPTDDVKAMEDFVERCRRDRRQARTSRAEPDEDGYEEGMRIPVSVLNGCGDSFIAADEKREKASTRFFTDTGLMALVCRHDRVLWIMNLTSAGEKQHYALALLDRLFKHIPPQMTIRLLYDIGCQLERSCRKWNFMDDSILSCIAFAVAVFHAYGHQWACQIVYHPRKREGFGLSDGEGCERLWSFLKPLIPSLRVSGFNQQLFVLDTQIRHLDSKSLQGFGHWLHWRWIHCQSKKHDALDRLHALELDENALRVEWKAQVDHQTRPTPHINKAAEVITIILALEKTLQAQEASIHELEMQLLSVRVPNIGEVNLQLVDARSRYKKTADTLRRRRAALGMEDKVNLEKMKKDTYLTVRLNALAIKTRIRDRLRQRKFELERLERSYRATVNAERKLHANTQHSIKRREPGILKLITTYNSLCSQLRSLIQRRRAPPSAVPPHIIPHDGVFQLDVDDDIWQDVGLDDDTLNPPAWLSDDTVRNGIRLQLEVDRCNEEEARLMRERAVIQEWMLAEWDSTQTALHTAGADVFPPSISLQMNLSTSVSSGRRRFKIFLCAWPTTASWGPSDEALVQAAYNQARSSFRGEDDDESSEGDREGDCESDLEYGEIEDEELMDAIEEIALADEYRYGQNAEFTDDLDDLDDIGDDFMPSSPIKSLHKRRNI</sequence>
<keyword evidence="3" id="KW-1185">Reference proteome</keyword>
<comment type="caution">
    <text evidence="2">The sequence shown here is derived from an EMBL/GenBank/DDBJ whole genome shotgun (WGS) entry which is preliminary data.</text>
</comment>
<reference evidence="2" key="1">
    <citation type="journal article" date="2020" name="New Phytol.">
        <title>Comparative genomics reveals dynamic genome evolution in host specialist ectomycorrhizal fungi.</title>
        <authorList>
            <person name="Lofgren L.A."/>
            <person name="Nguyen N.H."/>
            <person name="Vilgalys R."/>
            <person name="Ruytinx J."/>
            <person name="Liao H.L."/>
            <person name="Branco S."/>
            <person name="Kuo A."/>
            <person name="LaButti K."/>
            <person name="Lipzen A."/>
            <person name="Andreopoulos W."/>
            <person name="Pangilinan J."/>
            <person name="Riley R."/>
            <person name="Hundley H."/>
            <person name="Na H."/>
            <person name="Barry K."/>
            <person name="Grigoriev I.V."/>
            <person name="Stajich J.E."/>
            <person name="Kennedy P.G."/>
        </authorList>
    </citation>
    <scope>NUCLEOTIDE SEQUENCE</scope>
    <source>
        <strain evidence="2">DOB743</strain>
    </source>
</reference>
<dbReference type="PANTHER" id="PTHR33096:SF1">
    <property type="entry name" value="CXC1-LIKE CYSTEINE CLUSTER ASSOCIATED WITH KDZ TRANSPOSASES DOMAIN-CONTAINING PROTEIN"/>
    <property type="match status" value="1"/>
</dbReference>
<dbReference type="Pfam" id="PF18758">
    <property type="entry name" value="KDZ"/>
    <property type="match status" value="1"/>
</dbReference>
<feature type="region of interest" description="Disordered" evidence="1">
    <location>
        <begin position="242"/>
        <end position="262"/>
    </location>
</feature>
<gene>
    <name evidence="2" type="ORF">EV702DRAFT_976390</name>
</gene>
<feature type="region of interest" description="Disordered" evidence="1">
    <location>
        <begin position="900"/>
        <end position="924"/>
    </location>
</feature>
<dbReference type="PANTHER" id="PTHR33096">
    <property type="entry name" value="CXC2 DOMAIN-CONTAINING PROTEIN"/>
    <property type="match status" value="1"/>
</dbReference>
<organism evidence="2 3">
    <name type="scientific">Suillus placidus</name>
    <dbReference type="NCBI Taxonomy" id="48579"/>
    <lineage>
        <taxon>Eukaryota</taxon>
        <taxon>Fungi</taxon>
        <taxon>Dikarya</taxon>
        <taxon>Basidiomycota</taxon>
        <taxon>Agaricomycotina</taxon>
        <taxon>Agaricomycetes</taxon>
        <taxon>Agaricomycetidae</taxon>
        <taxon>Boletales</taxon>
        <taxon>Suillineae</taxon>
        <taxon>Suillaceae</taxon>
        <taxon>Suillus</taxon>
    </lineage>
</organism>
<evidence type="ECO:0008006" key="4">
    <source>
        <dbReference type="Google" id="ProtNLM"/>
    </source>
</evidence>
<dbReference type="Proteomes" id="UP000714275">
    <property type="component" value="Unassembled WGS sequence"/>
</dbReference>
<dbReference type="InterPro" id="IPR040521">
    <property type="entry name" value="KDZ"/>
</dbReference>
<name>A0A9P7CZD3_9AGAM</name>
<dbReference type="AlphaFoldDB" id="A0A9P7CZD3"/>
<proteinExistence type="predicted"/>
<feature type="region of interest" description="Disordered" evidence="1">
    <location>
        <begin position="841"/>
        <end position="865"/>
    </location>
</feature>
<evidence type="ECO:0000313" key="2">
    <source>
        <dbReference type="EMBL" id="KAG1772840.1"/>
    </source>
</evidence>